<comment type="subcellular location">
    <subcellularLocation>
        <location evidence="1">Nucleus</location>
    </subcellularLocation>
</comment>
<dbReference type="AlphaFoldDB" id="A0AAW0WP07"/>
<sequence length="135" mass="15963">MPPEKSTSDQASEQEEDDESDNMEPKFKVPRKNPGEYDDLHCQIQQTRARVKEKEENLRKLKLVKMYRTKWETQSLEEVTHQWLRVCQEALEELRDKVNNRNTGEEVLTLQALVNKLGIDAHLIKLNEHDDCFNK</sequence>
<keyword evidence="7" id="KW-0804">Transcription</keyword>
<evidence type="ECO:0000256" key="1">
    <source>
        <dbReference type="ARBA" id="ARBA00004123"/>
    </source>
</evidence>
<protein>
    <recommendedName>
        <fullName evidence="3">Swi5-dependent recombination DNA repair protein 1 homolog</fullName>
    </recommendedName>
    <alternativeName>
        <fullName evidence="10">Meiosis protein 5 homolog</fullName>
    </alternativeName>
</protein>
<dbReference type="InterPro" id="IPR018468">
    <property type="entry name" value="SFR1/Mei5"/>
</dbReference>
<keyword evidence="4" id="KW-0227">DNA damage</keyword>
<keyword evidence="13" id="KW-1185">Reference proteome</keyword>
<feature type="region of interest" description="Disordered" evidence="11">
    <location>
        <begin position="1"/>
        <end position="38"/>
    </location>
</feature>
<dbReference type="InterPro" id="IPR042429">
    <property type="entry name" value="SFR1"/>
</dbReference>
<evidence type="ECO:0000256" key="3">
    <source>
        <dbReference type="ARBA" id="ARBA00014688"/>
    </source>
</evidence>
<evidence type="ECO:0000313" key="13">
    <source>
        <dbReference type="Proteomes" id="UP001445076"/>
    </source>
</evidence>
<evidence type="ECO:0000256" key="2">
    <source>
        <dbReference type="ARBA" id="ARBA00008729"/>
    </source>
</evidence>
<feature type="compositionally biased region" description="Basic and acidic residues" evidence="11">
    <location>
        <begin position="23"/>
        <end position="38"/>
    </location>
</feature>
<dbReference type="PANTHER" id="PTHR28643">
    <property type="entry name" value="SWI5-DEPENDENT RECOMBINATION DNA REPAIR PROTEIN 1 HOMOLOG"/>
    <property type="match status" value="1"/>
</dbReference>
<reference evidence="12 13" key="1">
    <citation type="journal article" date="2024" name="BMC Genomics">
        <title>Genome assembly of redclaw crayfish (Cherax quadricarinatus) provides insights into its immune adaptation and hypoxia tolerance.</title>
        <authorList>
            <person name="Liu Z."/>
            <person name="Zheng J."/>
            <person name="Li H."/>
            <person name="Fang K."/>
            <person name="Wang S."/>
            <person name="He J."/>
            <person name="Zhou D."/>
            <person name="Weng S."/>
            <person name="Chi M."/>
            <person name="Gu Z."/>
            <person name="He J."/>
            <person name="Li F."/>
            <person name="Wang M."/>
        </authorList>
    </citation>
    <scope>NUCLEOTIDE SEQUENCE [LARGE SCALE GENOMIC DNA]</scope>
    <source>
        <strain evidence="12">ZL_2023a</strain>
    </source>
</reference>
<evidence type="ECO:0000256" key="8">
    <source>
        <dbReference type="ARBA" id="ARBA00023204"/>
    </source>
</evidence>
<dbReference type="GO" id="GO:0000724">
    <property type="term" value="P:double-strand break repair via homologous recombination"/>
    <property type="evidence" value="ECO:0007669"/>
    <property type="project" value="InterPro"/>
</dbReference>
<gene>
    <name evidence="12" type="ORF">OTU49_008663</name>
</gene>
<evidence type="ECO:0000313" key="12">
    <source>
        <dbReference type="EMBL" id="KAK8729173.1"/>
    </source>
</evidence>
<comment type="similarity">
    <text evidence="2">Belongs to the SFR1/MEI5 family.</text>
</comment>
<keyword evidence="6" id="KW-0175">Coiled coil</keyword>
<evidence type="ECO:0000256" key="9">
    <source>
        <dbReference type="ARBA" id="ARBA00023242"/>
    </source>
</evidence>
<evidence type="ECO:0000256" key="7">
    <source>
        <dbReference type="ARBA" id="ARBA00023163"/>
    </source>
</evidence>
<keyword evidence="9" id="KW-0539">Nucleus</keyword>
<dbReference type="PANTHER" id="PTHR28643:SF1">
    <property type="entry name" value="SWI5-DEPENDENT RECOMBINATION DNA REPAIR PROTEIN 1 HOMOLOG"/>
    <property type="match status" value="1"/>
</dbReference>
<evidence type="ECO:0000256" key="6">
    <source>
        <dbReference type="ARBA" id="ARBA00023054"/>
    </source>
</evidence>
<evidence type="ECO:0000256" key="11">
    <source>
        <dbReference type="SAM" id="MobiDB-lite"/>
    </source>
</evidence>
<organism evidence="12 13">
    <name type="scientific">Cherax quadricarinatus</name>
    <name type="common">Australian red claw crayfish</name>
    <dbReference type="NCBI Taxonomy" id="27406"/>
    <lineage>
        <taxon>Eukaryota</taxon>
        <taxon>Metazoa</taxon>
        <taxon>Ecdysozoa</taxon>
        <taxon>Arthropoda</taxon>
        <taxon>Crustacea</taxon>
        <taxon>Multicrustacea</taxon>
        <taxon>Malacostraca</taxon>
        <taxon>Eumalacostraca</taxon>
        <taxon>Eucarida</taxon>
        <taxon>Decapoda</taxon>
        <taxon>Pleocyemata</taxon>
        <taxon>Astacidea</taxon>
        <taxon>Parastacoidea</taxon>
        <taxon>Parastacidae</taxon>
        <taxon>Cherax</taxon>
    </lineage>
</organism>
<proteinExistence type="inferred from homology"/>
<evidence type="ECO:0000256" key="5">
    <source>
        <dbReference type="ARBA" id="ARBA00023015"/>
    </source>
</evidence>
<keyword evidence="8" id="KW-0234">DNA repair</keyword>
<accession>A0AAW0WP07</accession>
<name>A0AAW0WP07_CHEQU</name>
<dbReference type="Proteomes" id="UP001445076">
    <property type="component" value="Unassembled WGS sequence"/>
</dbReference>
<dbReference type="Pfam" id="PF10376">
    <property type="entry name" value="Mei5"/>
    <property type="match status" value="1"/>
</dbReference>
<dbReference type="GO" id="GO:0032798">
    <property type="term" value="C:Swi5-Sfr1 complex"/>
    <property type="evidence" value="ECO:0007669"/>
    <property type="project" value="InterPro"/>
</dbReference>
<feature type="compositionally biased region" description="Acidic residues" evidence="11">
    <location>
        <begin position="12"/>
        <end position="22"/>
    </location>
</feature>
<dbReference type="GO" id="GO:0003713">
    <property type="term" value="F:transcription coactivator activity"/>
    <property type="evidence" value="ECO:0007669"/>
    <property type="project" value="InterPro"/>
</dbReference>
<keyword evidence="5" id="KW-0805">Transcription regulation</keyword>
<evidence type="ECO:0000256" key="10">
    <source>
        <dbReference type="ARBA" id="ARBA00033234"/>
    </source>
</evidence>
<dbReference type="Gene3D" id="6.10.140.1020">
    <property type="match status" value="1"/>
</dbReference>
<comment type="caution">
    <text evidence="12">The sequence shown here is derived from an EMBL/GenBank/DDBJ whole genome shotgun (WGS) entry which is preliminary data.</text>
</comment>
<dbReference type="EMBL" id="JARKIK010000068">
    <property type="protein sequence ID" value="KAK8729173.1"/>
    <property type="molecule type" value="Genomic_DNA"/>
</dbReference>
<evidence type="ECO:0000256" key="4">
    <source>
        <dbReference type="ARBA" id="ARBA00022763"/>
    </source>
</evidence>